<name>A0A544Z0W1_9ACTN</name>
<sequence>MTSVLDDWLQPRPGGGAGGVSDRLSRLRPLADERRDGKDDAGHPDADHSGAGRPGADHLDAGHPDADHSGAGRPGADHLDADRPEDDHLDAGLISSGPQTRFRERMTYGLRTALNAQVPGDLVAVSRMDVLLGPDRRARPDVSLVDDLAASDDRRTCYLAEEVRLVIEVIGPDAAESDRDMRPRHYAAAGIPHFWRVESTGFRPFVYSFELDADRTGYQMTGVHHGRLSVGSPFPIAIDLERLPR</sequence>
<dbReference type="PANTHER" id="PTHR35400:SF3">
    <property type="entry name" value="SLL1072 PROTEIN"/>
    <property type="match status" value="1"/>
</dbReference>
<evidence type="ECO:0000256" key="1">
    <source>
        <dbReference type="SAM" id="MobiDB-lite"/>
    </source>
</evidence>
<accession>A0A544Z0W1</accession>
<evidence type="ECO:0000313" key="4">
    <source>
        <dbReference type="Proteomes" id="UP000316541"/>
    </source>
</evidence>
<feature type="region of interest" description="Disordered" evidence="1">
    <location>
        <begin position="1"/>
        <end position="100"/>
    </location>
</feature>
<proteinExistence type="predicted"/>
<dbReference type="SUPFAM" id="SSF52980">
    <property type="entry name" value="Restriction endonuclease-like"/>
    <property type="match status" value="1"/>
</dbReference>
<dbReference type="InterPro" id="IPR012296">
    <property type="entry name" value="Nuclease_put_TT1808"/>
</dbReference>
<reference evidence="3 4" key="1">
    <citation type="submission" date="2019-07" db="EMBL/GenBank/DDBJ databases">
        <title>Microbispora hainanensis DSM 45428.</title>
        <authorList>
            <person name="Thawai C."/>
        </authorList>
    </citation>
    <scope>NUCLEOTIDE SEQUENCE [LARGE SCALE GENOMIC DNA]</scope>
    <source>
        <strain evidence="3 4">DSM 45428</strain>
    </source>
</reference>
<dbReference type="Pfam" id="PF05685">
    <property type="entry name" value="Uma2"/>
    <property type="match status" value="1"/>
</dbReference>
<evidence type="ECO:0000259" key="2">
    <source>
        <dbReference type="Pfam" id="PF05685"/>
    </source>
</evidence>
<dbReference type="AlphaFoldDB" id="A0A544Z0W1"/>
<organism evidence="3 4">
    <name type="scientific">Microbispora hainanensis</name>
    <dbReference type="NCBI Taxonomy" id="568844"/>
    <lineage>
        <taxon>Bacteria</taxon>
        <taxon>Bacillati</taxon>
        <taxon>Actinomycetota</taxon>
        <taxon>Actinomycetes</taxon>
        <taxon>Streptosporangiales</taxon>
        <taxon>Streptosporangiaceae</taxon>
        <taxon>Microbispora</taxon>
    </lineage>
</organism>
<dbReference type="Proteomes" id="UP000316541">
    <property type="component" value="Unassembled WGS sequence"/>
</dbReference>
<evidence type="ECO:0000313" key="3">
    <source>
        <dbReference type="EMBL" id="TQS22615.1"/>
    </source>
</evidence>
<dbReference type="PANTHER" id="PTHR35400">
    <property type="entry name" value="SLR1083 PROTEIN"/>
    <property type="match status" value="1"/>
</dbReference>
<feature type="compositionally biased region" description="Basic and acidic residues" evidence="1">
    <location>
        <begin position="23"/>
        <end position="90"/>
    </location>
</feature>
<dbReference type="GO" id="GO:0004519">
    <property type="term" value="F:endonuclease activity"/>
    <property type="evidence" value="ECO:0007669"/>
    <property type="project" value="UniProtKB-KW"/>
</dbReference>
<feature type="domain" description="Putative restriction endonuclease" evidence="2">
    <location>
        <begin position="98"/>
        <end position="226"/>
    </location>
</feature>
<protein>
    <submittedName>
        <fullName evidence="3">Uma2 family endonuclease</fullName>
    </submittedName>
</protein>
<dbReference type="EMBL" id="VIRM01000006">
    <property type="protein sequence ID" value="TQS22615.1"/>
    <property type="molecule type" value="Genomic_DNA"/>
</dbReference>
<comment type="caution">
    <text evidence="3">The sequence shown here is derived from an EMBL/GenBank/DDBJ whole genome shotgun (WGS) entry which is preliminary data.</text>
</comment>
<keyword evidence="3" id="KW-0378">Hydrolase</keyword>
<keyword evidence="3" id="KW-0255">Endonuclease</keyword>
<keyword evidence="3" id="KW-0540">Nuclease</keyword>
<dbReference type="InterPro" id="IPR008538">
    <property type="entry name" value="Uma2"/>
</dbReference>
<dbReference type="InterPro" id="IPR011335">
    <property type="entry name" value="Restrct_endonuc-II-like"/>
</dbReference>
<gene>
    <name evidence="3" type="ORF">FLX08_07160</name>
</gene>
<dbReference type="Gene3D" id="3.90.1570.10">
    <property type="entry name" value="tt1808, chain A"/>
    <property type="match status" value="1"/>
</dbReference>
<dbReference type="CDD" id="cd06260">
    <property type="entry name" value="DUF820-like"/>
    <property type="match status" value="1"/>
</dbReference>
<dbReference type="RefSeq" id="WP_142617418.1">
    <property type="nucleotide sequence ID" value="NZ_VIRM01000006.1"/>
</dbReference>